<dbReference type="AlphaFoldDB" id="A0A843WHM4"/>
<keyword evidence="2" id="KW-0732">Signal</keyword>
<dbReference type="Proteomes" id="UP000652761">
    <property type="component" value="Unassembled WGS sequence"/>
</dbReference>
<evidence type="ECO:0000313" key="4">
    <source>
        <dbReference type="Proteomes" id="UP000652761"/>
    </source>
</evidence>
<dbReference type="EMBL" id="NMUH01004839">
    <property type="protein sequence ID" value="MQM10993.1"/>
    <property type="molecule type" value="Genomic_DNA"/>
</dbReference>
<gene>
    <name evidence="3" type="ORF">Taro_043898</name>
</gene>
<evidence type="ECO:0000313" key="3">
    <source>
        <dbReference type="EMBL" id="MQM10993.1"/>
    </source>
</evidence>
<feature type="region of interest" description="Disordered" evidence="1">
    <location>
        <begin position="273"/>
        <end position="310"/>
    </location>
</feature>
<feature type="signal peptide" evidence="2">
    <location>
        <begin position="1"/>
        <end position="24"/>
    </location>
</feature>
<organism evidence="3 4">
    <name type="scientific">Colocasia esculenta</name>
    <name type="common">Wild taro</name>
    <name type="synonym">Arum esculentum</name>
    <dbReference type="NCBI Taxonomy" id="4460"/>
    <lineage>
        <taxon>Eukaryota</taxon>
        <taxon>Viridiplantae</taxon>
        <taxon>Streptophyta</taxon>
        <taxon>Embryophyta</taxon>
        <taxon>Tracheophyta</taxon>
        <taxon>Spermatophyta</taxon>
        <taxon>Magnoliopsida</taxon>
        <taxon>Liliopsida</taxon>
        <taxon>Araceae</taxon>
        <taxon>Aroideae</taxon>
        <taxon>Colocasieae</taxon>
        <taxon>Colocasia</taxon>
    </lineage>
</organism>
<evidence type="ECO:0000256" key="1">
    <source>
        <dbReference type="SAM" id="MobiDB-lite"/>
    </source>
</evidence>
<proteinExistence type="predicted"/>
<feature type="chain" id="PRO_5032397023" evidence="2">
    <location>
        <begin position="25"/>
        <end position="310"/>
    </location>
</feature>
<protein>
    <submittedName>
        <fullName evidence="3">Uncharacterized protein</fullName>
    </submittedName>
</protein>
<keyword evidence="4" id="KW-1185">Reference proteome</keyword>
<name>A0A843WHM4_COLES</name>
<comment type="caution">
    <text evidence="3">The sequence shown here is derived from an EMBL/GenBank/DDBJ whole genome shotgun (WGS) entry which is preliminary data.</text>
</comment>
<reference evidence="3" key="1">
    <citation type="submission" date="2017-07" db="EMBL/GenBank/DDBJ databases">
        <title>Taro Niue Genome Assembly and Annotation.</title>
        <authorList>
            <person name="Atibalentja N."/>
            <person name="Keating K."/>
            <person name="Fields C.J."/>
        </authorList>
    </citation>
    <scope>NUCLEOTIDE SEQUENCE</scope>
    <source>
        <strain evidence="3">Niue_2</strain>
        <tissue evidence="3">Leaf</tissue>
    </source>
</reference>
<evidence type="ECO:0000256" key="2">
    <source>
        <dbReference type="SAM" id="SignalP"/>
    </source>
</evidence>
<accession>A0A843WHM4</accession>
<sequence length="310" mass="33954">MALSVTFWLLLYVVLICMRAACRALSGMLTSALRRHGEALSDSSRDFPSGTAKPCQIPAPAPDQGGPPCHPSYPVHPIGARRRSAPSTSSSTCVGAKWEHLCNVAHFRILVDLVFSACEANVTCVWCARALLGLTGLIVWAYSTPRFSVCDRDSRGYRILNATLLPVAFLLPLCGADRGEVVRISWRISAWKLAGWRVLAAGSSRKAEETLRDRHTARFFAENCNEFCSARGRGCAGFLEDFSVEARGLTCSRRGKLAVIINGKRPQPRPAVLVEEEEPTSPAQSPHALIGNIRDHSSTRTPPHRMRFSD</sequence>